<gene>
    <name evidence="5" type="ORF">EDC30_10110</name>
</gene>
<feature type="domain" description="Leucine-binding protein" evidence="4">
    <location>
        <begin position="32"/>
        <end position="369"/>
    </location>
</feature>
<evidence type="ECO:0000256" key="3">
    <source>
        <dbReference type="SAM" id="SignalP"/>
    </source>
</evidence>
<comment type="caution">
    <text evidence="5">The sequence shown here is derived from an EMBL/GenBank/DDBJ whole genome shotgun (WGS) entry which is preliminary data.</text>
</comment>
<sequence>MAMNFKRKFLTALVMSTLLGAGAAHASKDNVIRIGVLTDFSGTYADIAGKGALTAVEMAVEDFSKDRTVNGKKIEVIYADHLNKADIAASKAREWYDTQGVDIIVDLATSSAALAVTAIAEQKNKIALVTTGGALPLTNDKCTPVTLHWVYDTYSLTAGTAKTVVDSGKKSWYFITADYVLGHSLEQEAAKVVKANDGEVKGAARHPFPGSDFSSYLMTAQSSKADVIALANAGSDLANTIKQANEFGITTSKQTVLPLLMFISDVHAMGLKTTQGLTLTEAFYWNRDEKTRAWARRFYQRAGKMPTSAQAGDYSGVTNYLKAVKATGTTDTATVMKYLKSTPIDDGLFKGQIRADGRLAHDMLLVQVKSPAESKEPWDYYKIKSVIPADVATMPLSQSQCKLVKK</sequence>
<dbReference type="RefSeq" id="WP_207907186.1">
    <property type="nucleotide sequence ID" value="NZ_SLZQ01000001.1"/>
</dbReference>
<feature type="signal peptide" evidence="3">
    <location>
        <begin position="1"/>
        <end position="26"/>
    </location>
</feature>
<evidence type="ECO:0000259" key="4">
    <source>
        <dbReference type="Pfam" id="PF13458"/>
    </source>
</evidence>
<dbReference type="EMBL" id="SLZQ01000001">
    <property type="protein sequence ID" value="TCS39060.1"/>
    <property type="molecule type" value="Genomic_DNA"/>
</dbReference>
<reference evidence="5 6" key="1">
    <citation type="submission" date="2019-03" db="EMBL/GenBank/DDBJ databases">
        <title>Genomic Encyclopedia of Type Strains, Phase IV (KMG-IV): sequencing the most valuable type-strain genomes for metagenomic binning, comparative biology and taxonomic classification.</title>
        <authorList>
            <person name="Goeker M."/>
        </authorList>
    </citation>
    <scope>NUCLEOTIDE SEQUENCE [LARGE SCALE GENOMIC DNA]</scope>
    <source>
        <strain evidence="5 6">DSM 7445</strain>
    </source>
</reference>
<keyword evidence="6" id="KW-1185">Reference proteome</keyword>
<dbReference type="InterPro" id="IPR051010">
    <property type="entry name" value="BCAA_transport"/>
</dbReference>
<feature type="chain" id="PRO_5020754777" evidence="3">
    <location>
        <begin position="27"/>
        <end position="406"/>
    </location>
</feature>
<evidence type="ECO:0000313" key="5">
    <source>
        <dbReference type="EMBL" id="TCS39060.1"/>
    </source>
</evidence>
<dbReference type="CDD" id="cd06327">
    <property type="entry name" value="PBP1_SBP-like"/>
    <property type="match status" value="1"/>
</dbReference>
<proteinExistence type="inferred from homology"/>
<dbReference type="PANTHER" id="PTHR30483:SF6">
    <property type="entry name" value="PERIPLASMIC BINDING PROTEIN OF ABC TRANSPORTER FOR NATURAL AMINO ACIDS"/>
    <property type="match status" value="1"/>
</dbReference>
<evidence type="ECO:0000256" key="1">
    <source>
        <dbReference type="ARBA" id="ARBA00010062"/>
    </source>
</evidence>
<dbReference type="Proteomes" id="UP000295382">
    <property type="component" value="Unassembled WGS sequence"/>
</dbReference>
<dbReference type="Pfam" id="PF13458">
    <property type="entry name" value="Peripla_BP_6"/>
    <property type="match status" value="1"/>
</dbReference>
<accession>A0A4V2UJ85</accession>
<dbReference type="PANTHER" id="PTHR30483">
    <property type="entry name" value="LEUCINE-SPECIFIC-BINDING PROTEIN"/>
    <property type="match status" value="1"/>
</dbReference>
<dbReference type="Gene3D" id="3.40.50.2300">
    <property type="match status" value="2"/>
</dbReference>
<keyword evidence="2 3" id="KW-0732">Signal</keyword>
<dbReference type="AlphaFoldDB" id="A0A4V2UJ85"/>
<name>A0A4V2UJ85_PAULE</name>
<protein>
    <submittedName>
        <fullName evidence="5">Branched-chain amino acid transport system substrate-binding protein</fullName>
    </submittedName>
</protein>
<dbReference type="InterPro" id="IPR028082">
    <property type="entry name" value="Peripla_BP_I"/>
</dbReference>
<comment type="similarity">
    <text evidence="1">Belongs to the leucine-binding protein family.</text>
</comment>
<evidence type="ECO:0000256" key="2">
    <source>
        <dbReference type="ARBA" id="ARBA00022729"/>
    </source>
</evidence>
<dbReference type="SUPFAM" id="SSF53822">
    <property type="entry name" value="Periplasmic binding protein-like I"/>
    <property type="match status" value="1"/>
</dbReference>
<organism evidence="5 6">
    <name type="scientific">Paucimonas lemoignei</name>
    <name type="common">Pseudomonas lemoignei</name>
    <dbReference type="NCBI Taxonomy" id="29443"/>
    <lineage>
        <taxon>Bacteria</taxon>
        <taxon>Pseudomonadati</taxon>
        <taxon>Pseudomonadota</taxon>
        <taxon>Betaproteobacteria</taxon>
        <taxon>Burkholderiales</taxon>
        <taxon>Burkholderiaceae</taxon>
        <taxon>Paucimonas</taxon>
    </lineage>
</organism>
<dbReference type="InterPro" id="IPR028081">
    <property type="entry name" value="Leu-bd"/>
</dbReference>
<evidence type="ECO:0000313" key="6">
    <source>
        <dbReference type="Proteomes" id="UP000295382"/>
    </source>
</evidence>